<dbReference type="Proteomes" id="UP000578819">
    <property type="component" value="Unassembled WGS sequence"/>
</dbReference>
<dbReference type="AlphaFoldDB" id="A0A7W7WRN8"/>
<sequence length="317" mass="35710">MRIPPDDASDLDWLLFDQSGVLTWAQAAQALTPARVRHLVASGRWRRWCRGVLVTHATELTRQQQLWVAVLSVGRDAVLAGLGAAVASGLRGFRPEPIDLLVREGRSSAVARRRLQPGMPGVRVHRARTLPSEHVQPARPMRTVTARSLVDAASWARSDDEARRVVAAGCQQRLVTPAEIAAVVDRLPRARRRALVLETARDAQGGAEALSEIDFLRLCRRYGLPRPDLQERRRDASGRVRYLDAYWRLWRLHVEVDGAHHLDVRHWEADMRRQNDVWISGDRVLRFSAWQVRHAPAEVAQQLRRALAAAGWAPDGM</sequence>
<organism evidence="1 2">
    <name type="scientific">Micromonospora polyrhachis</name>
    <dbReference type="NCBI Taxonomy" id="1282883"/>
    <lineage>
        <taxon>Bacteria</taxon>
        <taxon>Bacillati</taxon>
        <taxon>Actinomycetota</taxon>
        <taxon>Actinomycetes</taxon>
        <taxon>Micromonosporales</taxon>
        <taxon>Micromonosporaceae</taxon>
        <taxon>Micromonospora</taxon>
    </lineage>
</organism>
<name>A0A7W7WRN8_9ACTN</name>
<gene>
    <name evidence="1" type="ORF">FHR38_005219</name>
</gene>
<evidence type="ECO:0000313" key="2">
    <source>
        <dbReference type="Proteomes" id="UP000578819"/>
    </source>
</evidence>
<comment type="caution">
    <text evidence="1">The sequence shown here is derived from an EMBL/GenBank/DDBJ whole genome shotgun (WGS) entry which is preliminary data.</text>
</comment>
<proteinExistence type="predicted"/>
<accession>A0A7W7WRN8</accession>
<evidence type="ECO:0008006" key="3">
    <source>
        <dbReference type="Google" id="ProtNLM"/>
    </source>
</evidence>
<evidence type="ECO:0000313" key="1">
    <source>
        <dbReference type="EMBL" id="MBB4961486.1"/>
    </source>
</evidence>
<keyword evidence="2" id="KW-1185">Reference proteome</keyword>
<dbReference type="EMBL" id="JACHJW010000001">
    <property type="protein sequence ID" value="MBB4961486.1"/>
    <property type="molecule type" value="Genomic_DNA"/>
</dbReference>
<reference evidence="1 2" key="1">
    <citation type="submission" date="2020-08" db="EMBL/GenBank/DDBJ databases">
        <title>Sequencing the genomes of 1000 actinobacteria strains.</title>
        <authorList>
            <person name="Klenk H.-P."/>
        </authorList>
    </citation>
    <scope>NUCLEOTIDE SEQUENCE [LARGE SCALE GENOMIC DNA]</scope>
    <source>
        <strain evidence="1 2">DSM 45886</strain>
    </source>
</reference>
<protein>
    <recommendedName>
        <fullName evidence="3">DUF559 domain-containing protein</fullName>
    </recommendedName>
</protein>
<dbReference type="RefSeq" id="WP_184537072.1">
    <property type="nucleotide sequence ID" value="NZ_JACHJW010000001.1"/>
</dbReference>